<keyword evidence="1" id="KW-1185">Reference proteome</keyword>
<dbReference type="Proteomes" id="UP000694861">
    <property type="component" value="Linkage group LG3"/>
</dbReference>
<reference evidence="1" key="1">
    <citation type="journal article" date="2012" name="Nat. Commun.">
        <title>The genome of Prunus mume.</title>
        <authorList>
            <person name="Zhang Q."/>
            <person name="Chen W."/>
            <person name="Sun L."/>
            <person name="Zhao F."/>
            <person name="Huang B."/>
            <person name="Yang W."/>
            <person name="Tao Y."/>
            <person name="Wang J."/>
            <person name="Yuan Z."/>
            <person name="Fan G."/>
            <person name="Xing Z."/>
            <person name="Han C."/>
            <person name="Pan H."/>
            <person name="Zhong X."/>
            <person name="Shi W."/>
            <person name="Liang X."/>
            <person name="Du D."/>
            <person name="Sun F."/>
            <person name="Xu Z."/>
            <person name="Hao R."/>
            <person name="Lv T."/>
            <person name="Lv Y."/>
            <person name="Zheng Z."/>
            <person name="Sun M."/>
            <person name="Luo L."/>
            <person name="Cai M."/>
            <person name="Gao Y."/>
            <person name="Wang J."/>
            <person name="Yin Y."/>
            <person name="Xu X."/>
            <person name="Cheng T."/>
            <person name="Wang J."/>
        </authorList>
    </citation>
    <scope>NUCLEOTIDE SEQUENCE [LARGE SCALE GENOMIC DNA]</scope>
</reference>
<dbReference type="GeneID" id="103326284"/>
<evidence type="ECO:0000313" key="2">
    <source>
        <dbReference type="RefSeq" id="XP_016648757.1"/>
    </source>
</evidence>
<accession>A0ABM1LMY0</accession>
<organism evidence="1 2">
    <name type="scientific">Prunus mume</name>
    <name type="common">Japanese apricot</name>
    <name type="synonym">Armeniaca mume</name>
    <dbReference type="NCBI Taxonomy" id="102107"/>
    <lineage>
        <taxon>Eukaryota</taxon>
        <taxon>Viridiplantae</taxon>
        <taxon>Streptophyta</taxon>
        <taxon>Embryophyta</taxon>
        <taxon>Tracheophyta</taxon>
        <taxon>Spermatophyta</taxon>
        <taxon>Magnoliopsida</taxon>
        <taxon>eudicotyledons</taxon>
        <taxon>Gunneridae</taxon>
        <taxon>Pentapetalae</taxon>
        <taxon>rosids</taxon>
        <taxon>fabids</taxon>
        <taxon>Rosales</taxon>
        <taxon>Rosaceae</taxon>
        <taxon>Amygdaloideae</taxon>
        <taxon>Amygdaleae</taxon>
        <taxon>Prunus</taxon>
    </lineage>
</organism>
<name>A0ABM1LMY0_PRUMU</name>
<proteinExistence type="predicted"/>
<protein>
    <submittedName>
        <fullName evidence="2">Uncharacterized protein LOC103326284 isoform X3</fullName>
    </submittedName>
</protein>
<sequence>MWDFGNYPYFMIPSRAADNFLQASRRFGQSSASDETCSTSLTPFRRDVFDHGAGHSVLLDSVIGRGDDFQRRRDTSLQSRHPHVKMEFPCFVDGAPWGWVYTVECPFAYFVITDAKKGS</sequence>
<evidence type="ECO:0000313" key="1">
    <source>
        <dbReference type="Proteomes" id="UP000694861"/>
    </source>
</evidence>
<dbReference type="RefSeq" id="XP_016648757.1">
    <property type="nucleotide sequence ID" value="XM_016793271.1"/>
</dbReference>
<gene>
    <name evidence="2" type="primary">LOC103326284</name>
</gene>
<reference evidence="2" key="2">
    <citation type="submission" date="2025-08" db="UniProtKB">
        <authorList>
            <consortium name="RefSeq"/>
        </authorList>
    </citation>
    <scope>IDENTIFICATION</scope>
</reference>